<dbReference type="eggNOG" id="COG1283">
    <property type="taxonomic scope" value="Bacteria"/>
</dbReference>
<feature type="domain" description="PhoU" evidence="8">
    <location>
        <begin position="362"/>
        <end position="446"/>
    </location>
</feature>
<feature type="region of interest" description="Disordered" evidence="6">
    <location>
        <begin position="588"/>
        <end position="608"/>
    </location>
</feature>
<dbReference type="AlphaFoldDB" id="D1PSD9"/>
<dbReference type="SUPFAM" id="SSF109755">
    <property type="entry name" value="PhoU-like"/>
    <property type="match status" value="1"/>
</dbReference>
<feature type="compositionally biased region" description="Low complexity" evidence="6">
    <location>
        <begin position="589"/>
        <end position="608"/>
    </location>
</feature>
<dbReference type="PANTHER" id="PTHR10010">
    <property type="entry name" value="SOLUTE CARRIER FAMILY 34 SODIUM PHOSPHATE , MEMBER 2-RELATED"/>
    <property type="match status" value="1"/>
</dbReference>
<evidence type="ECO:0000313" key="10">
    <source>
        <dbReference type="Proteomes" id="UP000003438"/>
    </source>
</evidence>
<reference evidence="9" key="1">
    <citation type="submission" date="2009-12" db="EMBL/GenBank/DDBJ databases">
        <authorList>
            <person name="Weinstock G."/>
            <person name="Sodergren E."/>
            <person name="Clifton S."/>
            <person name="Fulton L."/>
            <person name="Fulton B."/>
            <person name="Courtney L."/>
            <person name="Fronick C."/>
            <person name="Harrison M."/>
            <person name="Strong C."/>
            <person name="Farmer C."/>
            <person name="Delahaunty K."/>
            <person name="Markovic C."/>
            <person name="Hall O."/>
            <person name="Minx P."/>
            <person name="Tomlinson C."/>
            <person name="Mitreva M."/>
            <person name="Nelson J."/>
            <person name="Hou S."/>
            <person name="Wollam A."/>
            <person name="Pepin K.H."/>
            <person name="Johnson M."/>
            <person name="Bhonagiri V."/>
            <person name="Nash W.E."/>
            <person name="Warren W."/>
            <person name="Chinwalla A."/>
            <person name="Mardis E.R."/>
            <person name="Wilson R.K."/>
        </authorList>
    </citation>
    <scope>NUCLEOTIDE SEQUENCE [LARGE SCALE GENOMIC DNA]</scope>
    <source>
        <strain evidence="9">DSM 15176</strain>
    </source>
</reference>
<evidence type="ECO:0000256" key="4">
    <source>
        <dbReference type="ARBA" id="ARBA00022989"/>
    </source>
</evidence>
<protein>
    <submittedName>
        <fullName evidence="9">Na/Pi-cotransporter II-like protein</fullName>
    </submittedName>
</protein>
<dbReference type="InterPro" id="IPR038078">
    <property type="entry name" value="PhoU-like_sf"/>
</dbReference>
<keyword evidence="10" id="KW-1185">Reference proteome</keyword>
<dbReference type="STRING" id="411471.SUBVAR_07322"/>
<evidence type="ECO:0000256" key="1">
    <source>
        <dbReference type="ARBA" id="ARBA00004651"/>
    </source>
</evidence>
<feature type="transmembrane region" description="Helical" evidence="7">
    <location>
        <begin position="87"/>
        <end position="107"/>
    </location>
</feature>
<dbReference type="Pfam" id="PF02690">
    <property type="entry name" value="Na_Pi_cotrans"/>
    <property type="match status" value="1"/>
</dbReference>
<dbReference type="GO" id="GO:0005436">
    <property type="term" value="F:sodium:phosphate symporter activity"/>
    <property type="evidence" value="ECO:0007669"/>
    <property type="project" value="InterPro"/>
</dbReference>
<keyword evidence="5 7" id="KW-0472">Membrane</keyword>
<accession>D1PSD9</accession>
<feature type="transmembrane region" description="Helical" evidence="7">
    <location>
        <begin position="187"/>
        <end position="204"/>
    </location>
</feature>
<feature type="transmembrane region" description="Helical" evidence="7">
    <location>
        <begin position="155"/>
        <end position="175"/>
    </location>
</feature>
<feature type="domain" description="PhoU" evidence="8">
    <location>
        <begin position="472"/>
        <end position="547"/>
    </location>
</feature>
<evidence type="ECO:0000256" key="2">
    <source>
        <dbReference type="ARBA" id="ARBA00022475"/>
    </source>
</evidence>
<feature type="transmembrane region" description="Helical" evidence="7">
    <location>
        <begin position="127"/>
        <end position="143"/>
    </location>
</feature>
<comment type="subcellular location">
    <subcellularLocation>
        <location evidence="1">Cell membrane</location>
        <topology evidence="1">Multi-pass membrane protein</topology>
    </subcellularLocation>
</comment>
<comment type="caution">
    <text evidence="9">The sequence shown here is derived from an EMBL/GenBank/DDBJ whole genome shotgun (WGS) entry which is preliminary data.</text>
</comment>
<sequence length="608" mass="65982">MDVYYEMSIFNVFTLMGGIAMFLYGMDLMGKALEQTAGSKLQGILSSMTSSPIRGLLLGMAVTAVIQSSGATTVMAVGFVNSGLMELHQAIGVIMGANIGTTVTGWLLSLSGLEGDSFFINMLNPNAWSPILGFIGIWMFMLGKDRKRGIGQIMLGFAILMAGMNTMSTSMAPLADEQWFMDLFLSFSNPILGVVAGAVLTAILQSSSASVGILQALSSTGAVTYSAAVPIIMGQNIGTTVTALISSTGANKNAKRTAFVHLYFNLIGTVVFLCGFYGLNALIGFSFFNENANTFGIAIVHTVFNVVTTALLLPFNRLLERLAIMTVPDSPADKVEEHALLDQRLLTTPSVAVNRAMLVGGDMAEICRTSLLQAMSTTRKWDDAIADEVRRKEDAVDHYEDALGTYLVQLSSRSLSKEDTRTTNTLLHTIGDFERISDHSVNLLEAAEEIRDKNIRFSDEALDDLSVLEAALQDIVNRTVDAFQKHDCYAAGKIEPLEEVVDGLVREVKTRHIARLQAGTCTIEYGFVLDDLLTDYERIADHCSNIAVAMIEVADDKFDTHEYLNNIKNGGSVKFEQRYEKYRGRYTFPPEGSAESEPAAVSAPAGQA</sequence>
<evidence type="ECO:0000259" key="8">
    <source>
        <dbReference type="Pfam" id="PF01895"/>
    </source>
</evidence>
<gene>
    <name evidence="9" type="ORF">SUBVAR_07322</name>
</gene>
<feature type="transmembrane region" description="Helical" evidence="7">
    <location>
        <begin position="56"/>
        <end position="80"/>
    </location>
</feature>
<dbReference type="GO" id="GO:0044341">
    <property type="term" value="P:sodium-dependent phosphate transport"/>
    <property type="evidence" value="ECO:0007669"/>
    <property type="project" value="InterPro"/>
</dbReference>
<name>D1PSD9_9FIRM</name>
<dbReference type="NCBIfam" id="NF037997">
    <property type="entry name" value="Na_Pi_symport"/>
    <property type="match status" value="1"/>
</dbReference>
<dbReference type="InterPro" id="IPR026022">
    <property type="entry name" value="PhoU_dom"/>
</dbReference>
<feature type="transmembrane region" description="Helical" evidence="7">
    <location>
        <begin position="294"/>
        <end position="315"/>
    </location>
</feature>
<dbReference type="InterPro" id="IPR004633">
    <property type="entry name" value="NaPi_cotrn-rel/YqeW-like"/>
</dbReference>
<keyword evidence="2" id="KW-1003">Cell membrane</keyword>
<feature type="transmembrane region" description="Helical" evidence="7">
    <location>
        <begin position="7"/>
        <end position="26"/>
    </location>
</feature>
<evidence type="ECO:0000256" key="7">
    <source>
        <dbReference type="SAM" id="Phobius"/>
    </source>
</evidence>
<dbReference type="Pfam" id="PF01895">
    <property type="entry name" value="PhoU"/>
    <property type="match status" value="2"/>
</dbReference>
<feature type="transmembrane region" description="Helical" evidence="7">
    <location>
        <begin position="262"/>
        <end position="288"/>
    </location>
</feature>
<proteinExistence type="predicted"/>
<dbReference type="RefSeq" id="WP_007048667.1">
    <property type="nucleotide sequence ID" value="NZ_GG704771.1"/>
</dbReference>
<evidence type="ECO:0000256" key="6">
    <source>
        <dbReference type="SAM" id="MobiDB-lite"/>
    </source>
</evidence>
<evidence type="ECO:0000313" key="9">
    <source>
        <dbReference type="EMBL" id="EFB74424.1"/>
    </source>
</evidence>
<dbReference type="Proteomes" id="UP000003438">
    <property type="component" value="Unassembled WGS sequence"/>
</dbReference>
<dbReference type="GO" id="GO:0005886">
    <property type="term" value="C:plasma membrane"/>
    <property type="evidence" value="ECO:0007669"/>
    <property type="project" value="UniProtKB-SubCell"/>
</dbReference>
<dbReference type="EMBL" id="ACBY02000071">
    <property type="protein sequence ID" value="EFB74424.1"/>
    <property type="molecule type" value="Genomic_DNA"/>
</dbReference>
<dbReference type="NCBIfam" id="TIGR00704">
    <property type="entry name" value="NaPi_cotrn_rel"/>
    <property type="match status" value="1"/>
</dbReference>
<dbReference type="PANTHER" id="PTHR10010:SF46">
    <property type="entry name" value="SODIUM-DEPENDENT PHOSPHATE TRANSPORT PROTEIN 2B"/>
    <property type="match status" value="1"/>
</dbReference>
<dbReference type="HOGENOM" id="CLU_025623_0_1_9"/>
<dbReference type="Gene3D" id="1.20.58.220">
    <property type="entry name" value="Phosphate transport system protein phou homolog 2, domain 2"/>
    <property type="match status" value="1"/>
</dbReference>
<organism evidence="9 10">
    <name type="scientific">Subdoligranulum variabile DSM 15176</name>
    <dbReference type="NCBI Taxonomy" id="411471"/>
    <lineage>
        <taxon>Bacteria</taxon>
        <taxon>Bacillati</taxon>
        <taxon>Bacillota</taxon>
        <taxon>Clostridia</taxon>
        <taxon>Eubacteriales</taxon>
        <taxon>Oscillospiraceae</taxon>
        <taxon>Subdoligranulum</taxon>
    </lineage>
</organism>
<evidence type="ECO:0000256" key="3">
    <source>
        <dbReference type="ARBA" id="ARBA00022692"/>
    </source>
</evidence>
<keyword evidence="4 7" id="KW-1133">Transmembrane helix</keyword>
<evidence type="ECO:0000256" key="5">
    <source>
        <dbReference type="ARBA" id="ARBA00023136"/>
    </source>
</evidence>
<keyword evidence="3 7" id="KW-0812">Transmembrane</keyword>
<dbReference type="InterPro" id="IPR003841">
    <property type="entry name" value="Na/Pi_transpt"/>
</dbReference>